<feature type="signal peptide" evidence="1">
    <location>
        <begin position="1"/>
        <end position="18"/>
    </location>
</feature>
<gene>
    <name evidence="2" type="ORF">GCM10022232_39080</name>
</gene>
<comment type="caution">
    <text evidence="2">The sequence shown here is derived from an EMBL/GenBank/DDBJ whole genome shotgun (WGS) entry which is preliminary data.</text>
</comment>
<evidence type="ECO:0000313" key="3">
    <source>
        <dbReference type="Proteomes" id="UP001500456"/>
    </source>
</evidence>
<accession>A0ABP7RIM9</accession>
<keyword evidence="1" id="KW-0732">Signal</keyword>
<dbReference type="Pfam" id="PF05096">
    <property type="entry name" value="Glu_cyclase_2"/>
    <property type="match status" value="1"/>
</dbReference>
<dbReference type="PANTHER" id="PTHR31270">
    <property type="entry name" value="GLUTAMINYL-PEPTIDE CYCLOTRANSFERASE"/>
    <property type="match status" value="1"/>
</dbReference>
<feature type="chain" id="PRO_5045156687" evidence="1">
    <location>
        <begin position="19"/>
        <end position="299"/>
    </location>
</feature>
<protein>
    <submittedName>
        <fullName evidence="2">Glutaminyl-peptide cyclotransferase</fullName>
    </submittedName>
</protein>
<dbReference type="PANTHER" id="PTHR31270:SF1">
    <property type="entry name" value="GLUTAMINYL-PEPTIDE CYCLOTRANSFERASE"/>
    <property type="match status" value="1"/>
</dbReference>
<dbReference type="EMBL" id="BAAAZX010000010">
    <property type="protein sequence ID" value="GAA3998041.1"/>
    <property type="molecule type" value="Genomic_DNA"/>
</dbReference>
<proteinExistence type="predicted"/>
<keyword evidence="3" id="KW-1185">Reference proteome</keyword>
<dbReference type="Proteomes" id="UP001500456">
    <property type="component" value="Unassembled WGS sequence"/>
</dbReference>
<reference evidence="3" key="1">
    <citation type="journal article" date="2019" name="Int. J. Syst. Evol. Microbiol.">
        <title>The Global Catalogue of Microorganisms (GCM) 10K type strain sequencing project: providing services to taxonomists for standard genome sequencing and annotation.</title>
        <authorList>
            <consortium name="The Broad Institute Genomics Platform"/>
            <consortium name="The Broad Institute Genome Sequencing Center for Infectious Disease"/>
            <person name="Wu L."/>
            <person name="Ma J."/>
        </authorList>
    </citation>
    <scope>NUCLEOTIDE SEQUENCE [LARGE SCALE GENOMIC DNA]</scope>
    <source>
        <strain evidence="3">JCM 16924</strain>
    </source>
</reference>
<dbReference type="InterPro" id="IPR007788">
    <property type="entry name" value="QCT"/>
</dbReference>
<organism evidence="2 3">
    <name type="scientific">Streptomyces plumbiresistens</name>
    <dbReference type="NCBI Taxonomy" id="511811"/>
    <lineage>
        <taxon>Bacteria</taxon>
        <taxon>Bacillati</taxon>
        <taxon>Actinomycetota</taxon>
        <taxon>Actinomycetes</taxon>
        <taxon>Kitasatosporales</taxon>
        <taxon>Streptomycetaceae</taxon>
        <taxon>Streptomyces</taxon>
    </lineage>
</organism>
<sequence>MALAVGALLTGAVGACGAADHDSAVHSAVDLADRDRVPAPSPMMSALDDTTGTGPGVPVGSSAHGVQSLRAQVRETFPHDPLAFTQGLEFRGETLYESTGLVGESSLRAGPPGRPPTLYAELPAPLFGEGITLAGDKLWQLTWRNGIAIERDPTTLAERRRVTYEGEGWGLCHQRVADRERLVMSDGTSRLTFRDPKTFKSTGGISVRQAGQPVTHINELECAPDGSIYANVYLTDTIVRIDPHTGAVTAQIDAAGLLTASEADRAEQLNGIAAVPGTNEFLITGKHWPRMFQVAFVPA</sequence>
<evidence type="ECO:0000256" key="1">
    <source>
        <dbReference type="SAM" id="SignalP"/>
    </source>
</evidence>
<name>A0ABP7RIM9_9ACTN</name>
<evidence type="ECO:0000313" key="2">
    <source>
        <dbReference type="EMBL" id="GAA3998041.1"/>
    </source>
</evidence>
<dbReference type="SUPFAM" id="SSF63829">
    <property type="entry name" value="Calcium-dependent phosphotriesterase"/>
    <property type="match status" value="1"/>
</dbReference>